<dbReference type="EMBL" id="DVMR01000067">
    <property type="protein sequence ID" value="HIU44457.1"/>
    <property type="molecule type" value="Genomic_DNA"/>
</dbReference>
<feature type="transmembrane region" description="Helical" evidence="2">
    <location>
        <begin position="70"/>
        <end position="93"/>
    </location>
</feature>
<dbReference type="AlphaFoldDB" id="A0A9D1LM99"/>
<keyword evidence="1" id="KW-0677">Repeat</keyword>
<dbReference type="SUPFAM" id="SSF82185">
    <property type="entry name" value="Histone H3 K4-specific methyltransferase SET7/9 N-terminal domain"/>
    <property type="match status" value="2"/>
</dbReference>
<evidence type="ECO:0000313" key="3">
    <source>
        <dbReference type="EMBL" id="HIU44457.1"/>
    </source>
</evidence>
<name>A0A9D1LM99_9CLOT</name>
<proteinExistence type="predicted"/>
<dbReference type="Pfam" id="PF02493">
    <property type="entry name" value="MORN"/>
    <property type="match status" value="7"/>
</dbReference>
<evidence type="ECO:0000256" key="1">
    <source>
        <dbReference type="ARBA" id="ARBA00022737"/>
    </source>
</evidence>
<dbReference type="Proteomes" id="UP000824073">
    <property type="component" value="Unassembled WGS sequence"/>
</dbReference>
<dbReference type="PANTHER" id="PTHR23084:SF263">
    <property type="entry name" value="MORN REPEAT-CONTAINING PROTEIN 1"/>
    <property type="match status" value="1"/>
</dbReference>
<sequence length="469" mass="51435">MIDIFGQISKIVGRQINNITKKITRVLKLAAKPMVYLNQYVREQVKSMTRRPTSLKDYVHVFGVYISKRFLGFSVIGVVLGVLLISNFVYPWMEGRLWTPTILLNSAKMASYTGPARITNDMGTVIYYGDVANGQLTGTASQYDTEGNLVYTGEFLNARYNGYGSQYQNGVLIYEGEFADNLYSGEGTQYDETGAMIYQGGFLQGERSGTGMEYRADTHTLSYYGSFVNGVREGSGVAYEEDGVTVMYRGDFSAGLYEGSGSYYQNGALIYQGQFSQGLFEGSGTLYDAQGNMIYQGDFSKGNRQGAGTQYDGIGSALYTGTFLDGNVNYIGYLGATPEDVAAAFGSPGYTATVGGHRVLTYLNLGTAFIFADNGEGLYTCDRVLVDIDENFLQIDRDSTTDELEALLGARFTSLELDLTAERSAAFDQLSIDVPASGRVDKYLMSTYYIKIYYDTAGERLAAVECGSY</sequence>
<dbReference type="SMART" id="SM00698">
    <property type="entry name" value="MORN"/>
    <property type="match status" value="6"/>
</dbReference>
<comment type="caution">
    <text evidence="3">The sequence shown here is derived from an EMBL/GenBank/DDBJ whole genome shotgun (WGS) entry which is preliminary data.</text>
</comment>
<keyword evidence="2" id="KW-0812">Transmembrane</keyword>
<reference evidence="3" key="1">
    <citation type="submission" date="2020-10" db="EMBL/GenBank/DDBJ databases">
        <authorList>
            <person name="Gilroy R."/>
        </authorList>
    </citation>
    <scope>NUCLEOTIDE SEQUENCE</scope>
    <source>
        <strain evidence="3">CHK191-8634</strain>
    </source>
</reference>
<dbReference type="Gene3D" id="2.20.110.10">
    <property type="entry name" value="Histone H3 K4-specific methyltransferase SET7/9 N-terminal domain"/>
    <property type="match status" value="3"/>
</dbReference>
<keyword evidence="2" id="KW-0472">Membrane</keyword>
<reference evidence="3" key="2">
    <citation type="journal article" date="2021" name="PeerJ">
        <title>Extensive microbial diversity within the chicken gut microbiome revealed by metagenomics and culture.</title>
        <authorList>
            <person name="Gilroy R."/>
            <person name="Ravi A."/>
            <person name="Getino M."/>
            <person name="Pursley I."/>
            <person name="Horton D.L."/>
            <person name="Alikhan N.F."/>
            <person name="Baker D."/>
            <person name="Gharbi K."/>
            <person name="Hall N."/>
            <person name="Watson M."/>
            <person name="Adriaenssens E.M."/>
            <person name="Foster-Nyarko E."/>
            <person name="Jarju S."/>
            <person name="Secka A."/>
            <person name="Antonio M."/>
            <person name="Oren A."/>
            <person name="Chaudhuri R.R."/>
            <person name="La Ragione R."/>
            <person name="Hildebrand F."/>
            <person name="Pallen M.J."/>
        </authorList>
    </citation>
    <scope>NUCLEOTIDE SEQUENCE</scope>
    <source>
        <strain evidence="3">CHK191-8634</strain>
    </source>
</reference>
<evidence type="ECO:0008006" key="5">
    <source>
        <dbReference type="Google" id="ProtNLM"/>
    </source>
</evidence>
<organism evidence="3 4">
    <name type="scientific">Candidatus Ventrousia excrementavium</name>
    <dbReference type="NCBI Taxonomy" id="2840961"/>
    <lineage>
        <taxon>Bacteria</taxon>
        <taxon>Bacillati</taxon>
        <taxon>Bacillota</taxon>
        <taxon>Clostridia</taxon>
        <taxon>Eubacteriales</taxon>
        <taxon>Clostridiaceae</taxon>
        <taxon>Clostridiaceae incertae sedis</taxon>
        <taxon>Candidatus Ventrousia</taxon>
    </lineage>
</organism>
<keyword evidence="2" id="KW-1133">Transmembrane helix</keyword>
<protein>
    <recommendedName>
        <fullName evidence="5">Antitoxin component YwqK of the YwqJK toxin-antitoxin module</fullName>
    </recommendedName>
</protein>
<dbReference type="PANTHER" id="PTHR23084">
    <property type="entry name" value="PHOSPHATIDYLINOSITOL-4-PHOSPHATE 5-KINASE RELATED"/>
    <property type="match status" value="1"/>
</dbReference>
<accession>A0A9D1LM99</accession>
<dbReference type="InterPro" id="IPR003409">
    <property type="entry name" value="MORN"/>
</dbReference>
<gene>
    <name evidence="3" type="ORF">IAB67_09195</name>
</gene>
<evidence type="ECO:0000313" key="4">
    <source>
        <dbReference type="Proteomes" id="UP000824073"/>
    </source>
</evidence>
<evidence type="ECO:0000256" key="2">
    <source>
        <dbReference type="SAM" id="Phobius"/>
    </source>
</evidence>